<proteinExistence type="predicted"/>
<feature type="region of interest" description="Disordered" evidence="1">
    <location>
        <begin position="754"/>
        <end position="773"/>
    </location>
</feature>
<dbReference type="EMBL" id="KZ996589">
    <property type="protein sequence ID" value="RKO88633.1"/>
    <property type="molecule type" value="Genomic_DNA"/>
</dbReference>
<evidence type="ECO:0000256" key="1">
    <source>
        <dbReference type="SAM" id="MobiDB-lite"/>
    </source>
</evidence>
<dbReference type="AlphaFoldDB" id="A0A4P9WAT1"/>
<keyword evidence="2" id="KW-0812">Transmembrane</keyword>
<dbReference type="InterPro" id="IPR053320">
    <property type="entry name" value="Protein_DD3-3_O-glyco"/>
</dbReference>
<sequence>NPQSCHFLNGAATPYYQQTAQVQNGGIFYYMSSRNNAFSNRSQKGVIIASGGSLLTSGAVAGIAIGTIGGLAGVGVAAVFFVKGRSGFNAVGHMVKGKVAIHLKLTTFRPTLLSQTRKTLDRHEPSPAHRELREEARAKEAARHFKQRDEIPMFLRRIRLAPRVVKGNKVVPAIQERAKRHSYLLRETLVVMNLYALKVIYFSFPLSRQVAKATFALVKRAFRCNNAEREFPQISTGQCPILTLEEIRGKHLIFLDPQVKEDICNSLGATGHLPLPPFRHDPPRIGPNSFLSVTGQLPRLVIRTFANSFYASVCLTNTQFRRKARFLKRARTLEQLKQGCGISVIKDELPDHAYTYDGALARITAVALLEPVLDEFYKRPCHHQAALQAYSLRGKALWRTVAQILPTGVKPKNYLGMFLTIAPPPHNLYLRLFLVTGLLGAPPSLNHGFQKAIHDREIRLVSPNEHNTSWYPSVLIGKQIAHVVGAGGMIFPPVLYLRGNLTCLLLPRRFSSRPSLVTQWTGARGISCIPWDLHPEGSAQVQTLARVSISSPPADCGIRLQPAHSPDALSPVIRRVPGMVNQLSRVCGLRRAEKGRAGFLQVVLGLFLKERAGSIRRKRVLLEAVSLPSSISSLHPPPSSALEKSSPTPPNRSKPEKWIQCLGKFLTVAPPPHNLYLPPSLFFLQIIVDYRAANFESSRQGAPPFLNLGLQKAIQDREIRFVSFNEHNTSWRRPLLTIGPAFQLRSIPGLYSSPATSLTSSWESDTPTSTKPA</sequence>
<feature type="transmembrane region" description="Helical" evidence="2">
    <location>
        <begin position="59"/>
        <end position="82"/>
    </location>
</feature>
<name>A0A4P9WAT1_9FUNG</name>
<feature type="transmembrane region" description="Helical" evidence="2">
    <location>
        <begin position="183"/>
        <end position="204"/>
    </location>
</feature>
<evidence type="ECO:0000313" key="4">
    <source>
        <dbReference type="Proteomes" id="UP000269721"/>
    </source>
</evidence>
<keyword evidence="4" id="KW-1185">Reference proteome</keyword>
<organism evidence="3 4">
    <name type="scientific">Blyttiomyces helicus</name>
    <dbReference type="NCBI Taxonomy" id="388810"/>
    <lineage>
        <taxon>Eukaryota</taxon>
        <taxon>Fungi</taxon>
        <taxon>Fungi incertae sedis</taxon>
        <taxon>Chytridiomycota</taxon>
        <taxon>Chytridiomycota incertae sedis</taxon>
        <taxon>Chytridiomycetes</taxon>
        <taxon>Chytridiomycetes incertae sedis</taxon>
        <taxon>Blyttiomyces</taxon>
    </lineage>
</organism>
<gene>
    <name evidence="3" type="ORF">BDK51DRAFT_27437</name>
</gene>
<dbReference type="PANTHER" id="PTHR35170:SF1">
    <property type="entry name" value="PROTEIN DD3-3"/>
    <property type="match status" value="1"/>
</dbReference>
<dbReference type="OrthoDB" id="167398at2759"/>
<feature type="non-terminal residue" evidence="3">
    <location>
        <position position="1"/>
    </location>
</feature>
<accession>A0A4P9WAT1</accession>
<evidence type="ECO:0000256" key="2">
    <source>
        <dbReference type="SAM" id="Phobius"/>
    </source>
</evidence>
<feature type="region of interest" description="Disordered" evidence="1">
    <location>
        <begin position="630"/>
        <end position="655"/>
    </location>
</feature>
<reference evidence="4" key="1">
    <citation type="journal article" date="2018" name="Nat. Microbiol.">
        <title>Leveraging single-cell genomics to expand the fungal tree of life.</title>
        <authorList>
            <person name="Ahrendt S.R."/>
            <person name="Quandt C.A."/>
            <person name="Ciobanu D."/>
            <person name="Clum A."/>
            <person name="Salamov A."/>
            <person name="Andreopoulos B."/>
            <person name="Cheng J.F."/>
            <person name="Woyke T."/>
            <person name="Pelin A."/>
            <person name="Henrissat B."/>
            <person name="Reynolds N.K."/>
            <person name="Benny G.L."/>
            <person name="Smith M.E."/>
            <person name="James T.Y."/>
            <person name="Grigoriev I.V."/>
        </authorList>
    </citation>
    <scope>NUCLEOTIDE SEQUENCE [LARGE SCALE GENOMIC DNA]</scope>
</reference>
<keyword evidence="2" id="KW-1133">Transmembrane helix</keyword>
<protein>
    <submittedName>
        <fullName evidence="3">Uncharacterized protein</fullName>
    </submittedName>
</protein>
<dbReference type="Proteomes" id="UP000269721">
    <property type="component" value="Unassembled WGS sequence"/>
</dbReference>
<keyword evidence="2" id="KW-0472">Membrane</keyword>
<evidence type="ECO:0000313" key="3">
    <source>
        <dbReference type="EMBL" id="RKO88633.1"/>
    </source>
</evidence>
<dbReference type="PANTHER" id="PTHR35170">
    <property type="entry name" value="PROTEIN DD3-3"/>
    <property type="match status" value="1"/>
</dbReference>